<dbReference type="PRINTS" id="PR00455">
    <property type="entry name" value="HTHTETR"/>
</dbReference>
<dbReference type="InterPro" id="IPR036271">
    <property type="entry name" value="Tet_transcr_reg_TetR-rel_C_sf"/>
</dbReference>
<comment type="caution">
    <text evidence="6">The sequence shown here is derived from an EMBL/GenBank/DDBJ whole genome shotgun (WGS) entry which is preliminary data.</text>
</comment>
<protein>
    <submittedName>
        <fullName evidence="6">TetR/AcrR family transcriptional regulator</fullName>
    </submittedName>
</protein>
<keyword evidence="1" id="KW-0805">Transcription regulation</keyword>
<dbReference type="PROSITE" id="PS50977">
    <property type="entry name" value="HTH_TETR_2"/>
    <property type="match status" value="1"/>
</dbReference>
<dbReference type="Gene3D" id="1.10.10.60">
    <property type="entry name" value="Homeodomain-like"/>
    <property type="match status" value="1"/>
</dbReference>
<evidence type="ECO:0000256" key="4">
    <source>
        <dbReference type="PROSITE-ProRule" id="PRU00335"/>
    </source>
</evidence>
<feature type="domain" description="HTH tetR-type" evidence="5">
    <location>
        <begin position="10"/>
        <end position="70"/>
    </location>
</feature>
<dbReference type="InterPro" id="IPR009057">
    <property type="entry name" value="Homeodomain-like_sf"/>
</dbReference>
<dbReference type="PANTHER" id="PTHR47506:SF7">
    <property type="entry name" value="TRANSCRIPTIONAL REGULATORY PROTEIN"/>
    <property type="match status" value="1"/>
</dbReference>
<sequence length="199" mass="21428">MARSDRKTTERNNHAIELAAARLFRLKGIEAVSIPEVMTEVGMTHGGFYRHFNSKADLAVAACNDAVRRARHLRALWVDKGASSPKPLEQLAERYLSADHRDRVGEGCPISALATDVAREPVESALRAEYVQGMKELAADIQALLPGDDAKRHSDALAIMAAMVGAVILSRASAGNSLSDEMLDAVKHLISTKLASSGE</sequence>
<evidence type="ECO:0000256" key="2">
    <source>
        <dbReference type="ARBA" id="ARBA00023125"/>
    </source>
</evidence>
<evidence type="ECO:0000313" key="6">
    <source>
        <dbReference type="EMBL" id="NEX59996.1"/>
    </source>
</evidence>
<dbReference type="EMBL" id="JAAIVB010000010">
    <property type="protein sequence ID" value="NEX59996.1"/>
    <property type="molecule type" value="Genomic_DNA"/>
</dbReference>
<dbReference type="PANTHER" id="PTHR47506">
    <property type="entry name" value="TRANSCRIPTIONAL REGULATORY PROTEIN"/>
    <property type="match status" value="1"/>
</dbReference>
<dbReference type="Proteomes" id="UP000482155">
    <property type="component" value="Unassembled WGS sequence"/>
</dbReference>
<dbReference type="InterPro" id="IPR001647">
    <property type="entry name" value="HTH_TetR"/>
</dbReference>
<proteinExistence type="predicted"/>
<dbReference type="GO" id="GO:0003677">
    <property type="term" value="F:DNA binding"/>
    <property type="evidence" value="ECO:0007669"/>
    <property type="project" value="UniProtKB-UniRule"/>
</dbReference>
<dbReference type="RefSeq" id="WP_163960493.1">
    <property type="nucleotide sequence ID" value="NZ_JAAIVB010000010.1"/>
</dbReference>
<dbReference type="Pfam" id="PF00440">
    <property type="entry name" value="TetR_N"/>
    <property type="match status" value="1"/>
</dbReference>
<feature type="DNA-binding region" description="H-T-H motif" evidence="4">
    <location>
        <begin position="33"/>
        <end position="52"/>
    </location>
</feature>
<keyword evidence="7" id="KW-1185">Reference proteome</keyword>
<name>A0A6B3SMQ8_9BURK</name>
<organism evidence="6 7">
    <name type="scientific">Noviherbaspirillum galbum</name>
    <dbReference type="NCBI Taxonomy" id="2709383"/>
    <lineage>
        <taxon>Bacteria</taxon>
        <taxon>Pseudomonadati</taxon>
        <taxon>Pseudomonadota</taxon>
        <taxon>Betaproteobacteria</taxon>
        <taxon>Burkholderiales</taxon>
        <taxon>Oxalobacteraceae</taxon>
        <taxon>Noviherbaspirillum</taxon>
    </lineage>
</organism>
<accession>A0A6B3SMQ8</accession>
<evidence type="ECO:0000259" key="5">
    <source>
        <dbReference type="PROSITE" id="PS50977"/>
    </source>
</evidence>
<evidence type="ECO:0000256" key="3">
    <source>
        <dbReference type="ARBA" id="ARBA00023163"/>
    </source>
</evidence>
<gene>
    <name evidence="6" type="ORF">G3574_02795</name>
</gene>
<reference evidence="6 7" key="1">
    <citation type="submission" date="2020-02" db="EMBL/GenBank/DDBJ databases">
        <authorList>
            <person name="Kim M.K."/>
        </authorList>
    </citation>
    <scope>NUCLEOTIDE SEQUENCE [LARGE SCALE GENOMIC DNA]</scope>
    <source>
        <strain evidence="6 7">17J57-3</strain>
    </source>
</reference>
<dbReference type="SUPFAM" id="SSF46689">
    <property type="entry name" value="Homeodomain-like"/>
    <property type="match status" value="1"/>
</dbReference>
<dbReference type="SUPFAM" id="SSF48498">
    <property type="entry name" value="Tetracyclin repressor-like, C-terminal domain"/>
    <property type="match status" value="1"/>
</dbReference>
<dbReference type="AlphaFoldDB" id="A0A6B3SMQ8"/>
<keyword evidence="2 4" id="KW-0238">DNA-binding</keyword>
<evidence type="ECO:0000313" key="7">
    <source>
        <dbReference type="Proteomes" id="UP000482155"/>
    </source>
</evidence>
<keyword evidence="3" id="KW-0804">Transcription</keyword>
<evidence type="ECO:0000256" key="1">
    <source>
        <dbReference type="ARBA" id="ARBA00023015"/>
    </source>
</evidence>
<dbReference type="Gene3D" id="1.10.357.10">
    <property type="entry name" value="Tetracycline Repressor, domain 2"/>
    <property type="match status" value="1"/>
</dbReference>